<proteinExistence type="predicted"/>
<sequence>MVRDSVPLSCCLEPVCGSGSMSRHKGQRHRCDWILHIHRNDSTHECLARRKNRGASPCGKAPGSSAPVTWHDTGTLTASPHRCGDDLEVLPGKDTHHHLAAVLTSSFQISSSPINSPENQRKGLFSCGCHGVVCFCPKQTDAHEATPANPLGGWERQAARCAHGAVTHSVSTLFIGWVLW</sequence>
<organism evidence="1 2">
    <name type="scientific">Marmota monax</name>
    <name type="common">Woodchuck</name>
    <dbReference type="NCBI Taxonomy" id="9995"/>
    <lineage>
        <taxon>Eukaryota</taxon>
        <taxon>Metazoa</taxon>
        <taxon>Chordata</taxon>
        <taxon>Craniata</taxon>
        <taxon>Vertebrata</taxon>
        <taxon>Euteleostomi</taxon>
        <taxon>Mammalia</taxon>
        <taxon>Eutheria</taxon>
        <taxon>Euarchontoglires</taxon>
        <taxon>Glires</taxon>
        <taxon>Rodentia</taxon>
        <taxon>Sciuromorpha</taxon>
        <taxon>Sciuridae</taxon>
        <taxon>Xerinae</taxon>
        <taxon>Marmotini</taxon>
        <taxon>Marmota</taxon>
    </lineage>
</organism>
<name>A0A5E4CBB7_MARMO</name>
<keyword evidence="2" id="KW-1185">Reference proteome</keyword>
<dbReference type="EMBL" id="CABDUW010001079">
    <property type="protein sequence ID" value="VTJ78469.1"/>
    <property type="molecule type" value="Genomic_DNA"/>
</dbReference>
<protein>
    <submittedName>
        <fullName evidence="1">Uncharacterized protein</fullName>
    </submittedName>
</protein>
<accession>A0A5E4CBB7</accession>
<evidence type="ECO:0000313" key="1">
    <source>
        <dbReference type="EMBL" id="VTJ78469.1"/>
    </source>
</evidence>
<gene>
    <name evidence="1" type="ORF">MONAX_5E030632</name>
</gene>
<comment type="caution">
    <text evidence="1">The sequence shown here is derived from an EMBL/GenBank/DDBJ whole genome shotgun (WGS) entry which is preliminary data.</text>
</comment>
<evidence type="ECO:0000313" key="2">
    <source>
        <dbReference type="Proteomes" id="UP000335636"/>
    </source>
</evidence>
<dbReference type="Proteomes" id="UP000335636">
    <property type="component" value="Unassembled WGS sequence"/>
</dbReference>
<reference evidence="1" key="1">
    <citation type="submission" date="2019-04" db="EMBL/GenBank/DDBJ databases">
        <authorList>
            <person name="Alioto T."/>
            <person name="Alioto T."/>
        </authorList>
    </citation>
    <scope>NUCLEOTIDE SEQUENCE [LARGE SCALE GENOMIC DNA]</scope>
</reference>
<dbReference type="AlphaFoldDB" id="A0A5E4CBB7"/>